<keyword evidence="2" id="KW-0732">Signal</keyword>
<protein>
    <recommendedName>
        <fullName evidence="5">von Hippel-Lindau disease tumour suppressor beta domain-containing protein</fullName>
    </recommendedName>
</protein>
<dbReference type="Proteomes" id="UP000245506">
    <property type="component" value="Unassembled WGS sequence"/>
</dbReference>
<dbReference type="Pfam" id="PF17963">
    <property type="entry name" value="Big_9"/>
    <property type="match status" value="2"/>
</dbReference>
<gene>
    <name evidence="3" type="ORF">DKT75_12760</name>
</gene>
<feature type="signal peptide" evidence="2">
    <location>
        <begin position="1"/>
        <end position="24"/>
    </location>
</feature>
<organism evidence="3 4">
    <name type="scientific">Leucothrix arctica</name>
    <dbReference type="NCBI Taxonomy" id="1481894"/>
    <lineage>
        <taxon>Bacteria</taxon>
        <taxon>Pseudomonadati</taxon>
        <taxon>Pseudomonadota</taxon>
        <taxon>Gammaproteobacteria</taxon>
        <taxon>Thiotrichales</taxon>
        <taxon>Thiotrichaceae</taxon>
        <taxon>Leucothrix</taxon>
    </lineage>
</organism>
<evidence type="ECO:0000256" key="1">
    <source>
        <dbReference type="SAM" id="MobiDB-lite"/>
    </source>
</evidence>
<sequence>MKNNILSKSSLLAATLLLPLFASAQAGALTAKPDRLNTTVGQAKTVEVLWNDTGGHFWVSTVNKHSAKGGRAYVVGGRKIHYTPKPGFRGTDEFWYQITDSYGRTNSSKVTVHVSGGGHKRVHQNPVRHKKTHQKPSYSVEWSKPGFNLSYSKPGGWQATVSQPKRHKAAGKAPVGHSDAYVTYTGSGQIALDVLTNDKGAGLAVHNTNPWTSHGGQAWVVNDHRGSYIAYTPKAGFRGVDELWYVLRDQHGRTNSTKVSISVH</sequence>
<keyword evidence="4" id="KW-1185">Reference proteome</keyword>
<dbReference type="AlphaFoldDB" id="A0A317CAP7"/>
<accession>A0A317CAP7</accession>
<evidence type="ECO:0000313" key="4">
    <source>
        <dbReference type="Proteomes" id="UP000245506"/>
    </source>
</evidence>
<dbReference type="Gene3D" id="2.60.40.3440">
    <property type="match status" value="2"/>
</dbReference>
<comment type="caution">
    <text evidence="3">The sequence shown here is derived from an EMBL/GenBank/DDBJ whole genome shotgun (WGS) entry which is preliminary data.</text>
</comment>
<dbReference type="RefSeq" id="WP_109823823.1">
    <property type="nucleotide sequence ID" value="NZ_QGKL01000035.1"/>
</dbReference>
<proteinExistence type="predicted"/>
<dbReference type="EMBL" id="QGKL01000035">
    <property type="protein sequence ID" value="PWQ95211.1"/>
    <property type="molecule type" value="Genomic_DNA"/>
</dbReference>
<evidence type="ECO:0008006" key="5">
    <source>
        <dbReference type="Google" id="ProtNLM"/>
    </source>
</evidence>
<feature type="compositionally biased region" description="Basic residues" evidence="1">
    <location>
        <begin position="118"/>
        <end position="134"/>
    </location>
</feature>
<feature type="region of interest" description="Disordered" evidence="1">
    <location>
        <begin position="116"/>
        <end position="139"/>
    </location>
</feature>
<name>A0A317CAP7_9GAMM</name>
<evidence type="ECO:0000313" key="3">
    <source>
        <dbReference type="EMBL" id="PWQ95211.1"/>
    </source>
</evidence>
<dbReference type="OrthoDB" id="5242130at2"/>
<evidence type="ECO:0000256" key="2">
    <source>
        <dbReference type="SAM" id="SignalP"/>
    </source>
</evidence>
<reference evidence="3 4" key="1">
    <citation type="submission" date="2018-05" db="EMBL/GenBank/DDBJ databases">
        <title>Leucothrix arctica sp. nov., isolated from Arctic seawater.</title>
        <authorList>
            <person name="Choi A."/>
            <person name="Baek K."/>
        </authorList>
    </citation>
    <scope>NUCLEOTIDE SEQUENCE [LARGE SCALE GENOMIC DNA]</scope>
    <source>
        <strain evidence="3 4">IMCC9719</strain>
    </source>
</reference>
<feature type="chain" id="PRO_5016421742" description="von Hippel-Lindau disease tumour suppressor beta domain-containing protein" evidence="2">
    <location>
        <begin position="25"/>
        <end position="264"/>
    </location>
</feature>